<dbReference type="InterPro" id="IPR017946">
    <property type="entry name" value="PLC-like_Pdiesterase_TIM-brl"/>
</dbReference>
<dbReference type="SUPFAM" id="SSF51695">
    <property type="entry name" value="PLC-like phosphodiesterases"/>
    <property type="match status" value="1"/>
</dbReference>
<dbReference type="InterPro" id="IPR051236">
    <property type="entry name" value="HAT_RTT109-like"/>
</dbReference>
<feature type="region of interest" description="Disordered" evidence="3">
    <location>
        <begin position="1"/>
        <end position="26"/>
    </location>
</feature>
<organism evidence="5 6">
    <name type="scientific">Penicillium cinerascens</name>
    <dbReference type="NCBI Taxonomy" id="70096"/>
    <lineage>
        <taxon>Eukaryota</taxon>
        <taxon>Fungi</taxon>
        <taxon>Dikarya</taxon>
        <taxon>Ascomycota</taxon>
        <taxon>Pezizomycotina</taxon>
        <taxon>Eurotiomycetes</taxon>
        <taxon>Eurotiomycetidae</taxon>
        <taxon>Eurotiales</taxon>
        <taxon>Aspergillaceae</taxon>
        <taxon>Penicillium</taxon>
    </lineage>
</organism>
<evidence type="ECO:0000256" key="4">
    <source>
        <dbReference type="SAM" id="Phobius"/>
    </source>
</evidence>
<dbReference type="GO" id="GO:0008081">
    <property type="term" value="F:phosphoric diester hydrolase activity"/>
    <property type="evidence" value="ECO:0007669"/>
    <property type="project" value="InterPro"/>
</dbReference>
<sequence>MSSRRWTSSAQELLTPGTGPERKPPGFVPTKNCNPCPFLKRALYSRTAQRFCWALLIVFAIFKLLSLAQKGDKLYFREHAASYFQSLDILENEYSVVSHWTTHDIIPVTCYSHNAHGRHVSLQSAISSGCMSIEMKLFPSGNDLLIGPIPDMLSRELNLRNLYIDPLLRMLREVNTSLETPHSDANRNEDEILGLFTNDPTQTLVLLIDFDADPDRVWSQLLPYLEPLREAGFLSYFNGSAVVHGPLTIVTTGNVPLYRVLERSTFRDVFYDAPLMEILPVSSQNPPQNSEYNSRNSYYASAHFRTAVGSVDFNGFSESQLSNVRQQVQLAHAHGLKVRYWGTPTWPHELRNYVRRILIREGVDIITVDEASQPHQTTLESRND</sequence>
<feature type="compositionally biased region" description="Polar residues" evidence="3">
    <location>
        <begin position="1"/>
        <end position="12"/>
    </location>
</feature>
<reference evidence="5" key="1">
    <citation type="submission" date="2022-12" db="EMBL/GenBank/DDBJ databases">
        <authorList>
            <person name="Petersen C."/>
        </authorList>
    </citation>
    <scope>NUCLEOTIDE SEQUENCE</scope>
    <source>
        <strain evidence="5">IBT 15544</strain>
    </source>
</reference>
<name>A0A9W9MC62_9EURO</name>
<dbReference type="OrthoDB" id="4153866at2759"/>
<feature type="transmembrane region" description="Helical" evidence="4">
    <location>
        <begin position="51"/>
        <end position="68"/>
    </location>
</feature>
<keyword evidence="6" id="KW-1185">Reference proteome</keyword>
<dbReference type="PANTHER" id="PTHR31571:SF1">
    <property type="entry name" value="ALTERED INHERITANCE OF MITOCHONDRIA PROTEIN 6"/>
    <property type="match status" value="1"/>
</dbReference>
<dbReference type="GO" id="GO:0006629">
    <property type="term" value="P:lipid metabolic process"/>
    <property type="evidence" value="ECO:0007669"/>
    <property type="project" value="InterPro"/>
</dbReference>
<keyword evidence="4" id="KW-0472">Membrane</keyword>
<dbReference type="GeneID" id="83181191"/>
<accession>A0A9W9MC62</accession>
<keyword evidence="4" id="KW-1133">Transmembrane helix</keyword>
<comment type="caution">
    <text evidence="5">The sequence shown here is derived from an EMBL/GenBank/DDBJ whole genome shotgun (WGS) entry which is preliminary data.</text>
</comment>
<comment type="similarity">
    <text evidence="1">Belongs to the AIM6 family.</text>
</comment>
<dbReference type="Proteomes" id="UP001150904">
    <property type="component" value="Unassembled WGS sequence"/>
</dbReference>
<dbReference type="PANTHER" id="PTHR31571">
    <property type="entry name" value="ALTERED INHERITANCE OF MITOCHONDRIA PROTEIN 6"/>
    <property type="match status" value="1"/>
</dbReference>
<dbReference type="EMBL" id="JAPQKR010000014">
    <property type="protein sequence ID" value="KAJ5197711.1"/>
    <property type="molecule type" value="Genomic_DNA"/>
</dbReference>
<proteinExistence type="inferred from homology"/>
<gene>
    <name evidence="5" type="ORF">N7498_006828</name>
</gene>
<evidence type="ECO:0000256" key="1">
    <source>
        <dbReference type="ARBA" id="ARBA00008858"/>
    </source>
</evidence>
<evidence type="ECO:0000313" key="6">
    <source>
        <dbReference type="Proteomes" id="UP001150904"/>
    </source>
</evidence>
<dbReference type="RefSeq" id="XP_058306139.1">
    <property type="nucleotide sequence ID" value="XM_058453890.1"/>
</dbReference>
<evidence type="ECO:0000256" key="3">
    <source>
        <dbReference type="SAM" id="MobiDB-lite"/>
    </source>
</evidence>
<reference evidence="5" key="2">
    <citation type="journal article" date="2023" name="IMA Fungus">
        <title>Comparative genomic study of the Penicillium genus elucidates a diverse pangenome and 15 lateral gene transfer events.</title>
        <authorList>
            <person name="Petersen C."/>
            <person name="Sorensen T."/>
            <person name="Nielsen M.R."/>
            <person name="Sondergaard T.E."/>
            <person name="Sorensen J.L."/>
            <person name="Fitzpatrick D.A."/>
            <person name="Frisvad J.C."/>
            <person name="Nielsen K.L."/>
        </authorList>
    </citation>
    <scope>NUCLEOTIDE SEQUENCE</scope>
    <source>
        <strain evidence="5">IBT 15544</strain>
    </source>
</reference>
<dbReference type="AlphaFoldDB" id="A0A9W9MC62"/>
<evidence type="ECO:0000256" key="2">
    <source>
        <dbReference type="ARBA" id="ARBA00014286"/>
    </source>
</evidence>
<keyword evidence="4" id="KW-0812">Transmembrane</keyword>
<protein>
    <recommendedName>
        <fullName evidence="2">Altered inheritance of mitochondria protein 6</fullName>
    </recommendedName>
</protein>
<evidence type="ECO:0000313" key="5">
    <source>
        <dbReference type="EMBL" id="KAJ5197711.1"/>
    </source>
</evidence>